<sequence>MPSTRTATGALLLCLAGTLAGLDAAAAPNDAGQQRQAAAATSPAYVGGLGQAVSAATLDSYSGGTSVRNNQNLNGTVSNNSATRVNTGSNAISANSFSGATGLPTVIQNTGNNVLIQNGVIVNVQFKP</sequence>
<name>A0ABV3QAQ2_9GAMM</name>
<dbReference type="RefSeq" id="WP_367852818.1">
    <property type="nucleotide sequence ID" value="NZ_JBFOHK010000001.1"/>
</dbReference>
<dbReference type="EMBL" id="JBFOHK010000001">
    <property type="protein sequence ID" value="MEW9570744.1"/>
    <property type="molecule type" value="Genomic_DNA"/>
</dbReference>
<evidence type="ECO:0000313" key="3">
    <source>
        <dbReference type="Proteomes" id="UP001556220"/>
    </source>
</evidence>
<keyword evidence="1" id="KW-0732">Signal</keyword>
<reference evidence="2 3" key="1">
    <citation type="submission" date="2024-06" db="EMBL/GenBank/DDBJ databases">
        <authorList>
            <person name="Woo H."/>
        </authorList>
    </citation>
    <scope>NUCLEOTIDE SEQUENCE [LARGE SCALE GENOMIC DNA]</scope>
    <source>
        <strain evidence="2 3">Si-c</strain>
    </source>
</reference>
<feature type="chain" id="PRO_5045689839" evidence="1">
    <location>
        <begin position="27"/>
        <end position="128"/>
    </location>
</feature>
<protein>
    <submittedName>
        <fullName evidence="2">Uncharacterized protein</fullName>
    </submittedName>
</protein>
<comment type="caution">
    <text evidence="2">The sequence shown here is derived from an EMBL/GenBank/DDBJ whole genome shotgun (WGS) entry which is preliminary data.</text>
</comment>
<feature type="signal peptide" evidence="1">
    <location>
        <begin position="1"/>
        <end position="26"/>
    </location>
</feature>
<keyword evidence="3" id="KW-1185">Reference proteome</keyword>
<dbReference type="Proteomes" id="UP001556220">
    <property type="component" value="Unassembled WGS sequence"/>
</dbReference>
<gene>
    <name evidence="2" type="ORF">ABQJ54_03205</name>
</gene>
<proteinExistence type="predicted"/>
<accession>A0ABV3QAQ2</accession>
<evidence type="ECO:0000313" key="2">
    <source>
        <dbReference type="EMBL" id="MEW9570744.1"/>
    </source>
</evidence>
<organism evidence="2 3">
    <name type="scientific">Rhodanobacter lycopersici</name>
    <dbReference type="NCBI Taxonomy" id="3162487"/>
    <lineage>
        <taxon>Bacteria</taxon>
        <taxon>Pseudomonadati</taxon>
        <taxon>Pseudomonadota</taxon>
        <taxon>Gammaproteobacteria</taxon>
        <taxon>Lysobacterales</taxon>
        <taxon>Rhodanobacteraceae</taxon>
        <taxon>Rhodanobacter</taxon>
    </lineage>
</organism>
<evidence type="ECO:0000256" key="1">
    <source>
        <dbReference type="SAM" id="SignalP"/>
    </source>
</evidence>